<feature type="domain" description="AMP-dependent synthetase/ligase" evidence="1">
    <location>
        <begin position="31"/>
        <end position="387"/>
    </location>
</feature>
<organism evidence="3 4">
    <name type="scientific">Limobrevibacterium gyesilva</name>
    <dbReference type="NCBI Taxonomy" id="2991712"/>
    <lineage>
        <taxon>Bacteria</taxon>
        <taxon>Pseudomonadati</taxon>
        <taxon>Pseudomonadota</taxon>
        <taxon>Alphaproteobacteria</taxon>
        <taxon>Acetobacterales</taxon>
        <taxon>Acetobacteraceae</taxon>
        <taxon>Limobrevibacterium</taxon>
    </lineage>
</organism>
<dbReference type="InterPro" id="IPR045851">
    <property type="entry name" value="AMP-bd_C_sf"/>
</dbReference>
<dbReference type="InterPro" id="IPR025110">
    <property type="entry name" value="AMP-bd_C"/>
</dbReference>
<dbReference type="SUPFAM" id="SSF56801">
    <property type="entry name" value="Acetyl-CoA synthetase-like"/>
    <property type="match status" value="1"/>
</dbReference>
<reference evidence="3" key="2">
    <citation type="submission" date="2022-10" db="EMBL/GenBank/DDBJ databases">
        <authorList>
            <person name="Trinh H.N."/>
        </authorList>
    </citation>
    <scope>NUCLEOTIDE SEQUENCE</scope>
    <source>
        <strain evidence="3">RN2-1</strain>
    </source>
</reference>
<proteinExistence type="predicted"/>
<dbReference type="InterPro" id="IPR020845">
    <property type="entry name" value="AMP-binding_CS"/>
</dbReference>
<evidence type="ECO:0000313" key="3">
    <source>
        <dbReference type="EMBL" id="MCW3475518.1"/>
    </source>
</evidence>
<protein>
    <submittedName>
        <fullName evidence="3">Acyl--CoA ligase</fullName>
    </submittedName>
</protein>
<evidence type="ECO:0000259" key="2">
    <source>
        <dbReference type="Pfam" id="PF13193"/>
    </source>
</evidence>
<comment type="caution">
    <text evidence="3">The sequence shown here is derived from an EMBL/GenBank/DDBJ whole genome shotgun (WGS) entry which is preliminary data.</text>
</comment>
<evidence type="ECO:0000259" key="1">
    <source>
        <dbReference type="Pfam" id="PF00501"/>
    </source>
</evidence>
<dbReference type="RefSeq" id="WP_264714234.1">
    <property type="nucleotide sequence ID" value="NZ_JAPDNT010000009.1"/>
</dbReference>
<keyword evidence="4" id="KW-1185">Reference proteome</keyword>
<dbReference type="InterPro" id="IPR042099">
    <property type="entry name" value="ANL_N_sf"/>
</dbReference>
<keyword evidence="3" id="KW-0436">Ligase</keyword>
<dbReference type="Gene3D" id="3.30.300.30">
    <property type="match status" value="1"/>
</dbReference>
<dbReference type="AlphaFoldDB" id="A0AA42CE11"/>
<dbReference type="Pfam" id="PF13193">
    <property type="entry name" value="AMP-binding_C"/>
    <property type="match status" value="1"/>
</dbReference>
<sequence>MSVRDELDLIERHRAAAEHDRLPPNLGALVEQAAARYPDNLLWVPIDDNGPALTYREFHVAVLQCAAALTRFGIQKDQHVGLMMPNIPPMAITWMALVRLGAVVVAVNTQLTSAEVRRALDAGDAEALILDQSFLPIIEAIGAADRRVPDDRLIVHGGTGSPRWQDWHRLVAAAPASVAAPPVDAQDTATILYTSGSTGLPKGCLLPHSYWLTLGWERARQGPPARRILIETPLYYMGGQWRFVMAFFLGAAVCVALRPSLTRFLDRVLAHGIDFCAASKLHAKLPPDERFSRLRLAWMTSSGLPKDLHRPLESRFRAPIREIYGSTELGATISFPTTATLMIGSGSCGLPNASRECRIVGADGQDVRRGETGELLVTGRGMLKGYHKRPEANEEAFAGRWFRTGDLFVQDSDGFYFWLGRLRDVIRRSAEIISAIEVETALNDIPEVFESAALPVPDEYRGEEVKAYVALQPGLDRHDLPPEKILDHCRRSLAPYKVPRYIEYVAEFPRTASNKIAKQDLKRRRCDLRDGSFDALDGVWR</sequence>
<dbReference type="Gene3D" id="3.40.50.12780">
    <property type="entry name" value="N-terminal domain of ligase-like"/>
    <property type="match status" value="1"/>
</dbReference>
<evidence type="ECO:0000313" key="4">
    <source>
        <dbReference type="Proteomes" id="UP001165679"/>
    </source>
</evidence>
<dbReference type="PROSITE" id="PS00455">
    <property type="entry name" value="AMP_BINDING"/>
    <property type="match status" value="1"/>
</dbReference>
<dbReference type="EMBL" id="JAPDNT010000009">
    <property type="protein sequence ID" value="MCW3475518.1"/>
    <property type="molecule type" value="Genomic_DNA"/>
</dbReference>
<dbReference type="GO" id="GO:0016878">
    <property type="term" value="F:acid-thiol ligase activity"/>
    <property type="evidence" value="ECO:0007669"/>
    <property type="project" value="UniProtKB-ARBA"/>
</dbReference>
<dbReference type="Pfam" id="PF00501">
    <property type="entry name" value="AMP-binding"/>
    <property type="match status" value="1"/>
</dbReference>
<feature type="domain" description="AMP-binding enzyme C-terminal" evidence="2">
    <location>
        <begin position="437"/>
        <end position="515"/>
    </location>
</feature>
<gene>
    <name evidence="3" type="ORF">OL599_13115</name>
</gene>
<dbReference type="InterPro" id="IPR000873">
    <property type="entry name" value="AMP-dep_synth/lig_dom"/>
</dbReference>
<accession>A0AA42CE11</accession>
<dbReference type="InterPro" id="IPR050237">
    <property type="entry name" value="ATP-dep_AMP-bd_enzyme"/>
</dbReference>
<dbReference type="Proteomes" id="UP001165679">
    <property type="component" value="Unassembled WGS sequence"/>
</dbReference>
<dbReference type="PANTHER" id="PTHR43767">
    <property type="entry name" value="LONG-CHAIN-FATTY-ACID--COA LIGASE"/>
    <property type="match status" value="1"/>
</dbReference>
<dbReference type="PANTHER" id="PTHR43767:SF1">
    <property type="entry name" value="NONRIBOSOMAL PEPTIDE SYNTHASE PES1 (EUROFUNG)-RELATED"/>
    <property type="match status" value="1"/>
</dbReference>
<reference evidence="3" key="1">
    <citation type="submission" date="2022-09" db="EMBL/GenBank/DDBJ databases">
        <title>Rhodovastum sp. nov. RN2-1 isolated from soil in Seongnam, South Korea.</title>
        <authorList>
            <person name="Le N.T."/>
        </authorList>
    </citation>
    <scope>NUCLEOTIDE SEQUENCE</scope>
    <source>
        <strain evidence="3">RN2-1</strain>
    </source>
</reference>
<name>A0AA42CE11_9PROT</name>